<dbReference type="OrthoDB" id="9916096at2"/>
<evidence type="ECO:0000313" key="3">
    <source>
        <dbReference type="Proteomes" id="UP000198651"/>
    </source>
</evidence>
<gene>
    <name evidence="2" type="ORF">Ark11_0355</name>
</gene>
<proteinExistence type="predicted"/>
<dbReference type="RefSeq" id="WP_157722224.1">
    <property type="nucleotide sequence ID" value="NZ_LN906597.1"/>
</dbReference>
<protein>
    <submittedName>
        <fullName evidence="2">Putative membrane protein</fullName>
    </submittedName>
</protein>
<sequence>MMRNSDNYDTAIMPYCCEYSDSEIDEPLPPPYESITCEYDNLVTDEQQPPQYGSIVIGECSNSVGNELVLSSSKVIPSNYSNSEIDEPQHKYITKDKAAAYNENNTELQKVENLTQVTKSDGPAKKSNFWKDTALPIVMDICFPPSFPREARSPLTLIILIAFTILFSYIYPGPGCTSAYRRRR</sequence>
<evidence type="ECO:0000313" key="2">
    <source>
        <dbReference type="EMBL" id="CUT17209.1"/>
    </source>
</evidence>
<evidence type="ECO:0000256" key="1">
    <source>
        <dbReference type="SAM" id="Phobius"/>
    </source>
</evidence>
<dbReference type="Proteomes" id="UP000198651">
    <property type="component" value="Chromosome I"/>
</dbReference>
<keyword evidence="1" id="KW-0812">Transmembrane</keyword>
<keyword evidence="3" id="KW-1185">Reference proteome</keyword>
<reference evidence="3" key="1">
    <citation type="submission" date="2015-11" db="EMBL/GenBank/DDBJ databases">
        <authorList>
            <person name="Seth-Smith H.M.B."/>
        </authorList>
    </citation>
    <scope>NUCLEOTIDE SEQUENCE [LARGE SCALE GENOMIC DNA]</scope>
    <source>
        <strain evidence="3">2013Ark11</strain>
    </source>
</reference>
<keyword evidence="1" id="KW-1133">Transmembrane helix</keyword>
<name>A0A0S4M070_9BURK</name>
<accession>A0A0S4M070</accession>
<dbReference type="EMBL" id="LN906597">
    <property type="protein sequence ID" value="CUT17209.1"/>
    <property type="molecule type" value="Genomic_DNA"/>
</dbReference>
<feature type="transmembrane region" description="Helical" evidence="1">
    <location>
        <begin position="155"/>
        <end position="172"/>
    </location>
</feature>
<organism evidence="2 3">
    <name type="scientific">Candidatus Ichthyocystis hellenicum</name>
    <dbReference type="NCBI Taxonomy" id="1561003"/>
    <lineage>
        <taxon>Bacteria</taxon>
        <taxon>Pseudomonadati</taxon>
        <taxon>Pseudomonadota</taxon>
        <taxon>Betaproteobacteria</taxon>
        <taxon>Burkholderiales</taxon>
        <taxon>Candidatus Ichthyocystis</taxon>
    </lineage>
</organism>
<dbReference type="AlphaFoldDB" id="A0A0S4M070"/>
<keyword evidence="1" id="KW-0472">Membrane</keyword>